<dbReference type="KEGG" id="mcy:MCYN_0200"/>
<evidence type="ECO:0000313" key="2">
    <source>
        <dbReference type="EMBL" id="CCP23932.1"/>
    </source>
</evidence>
<sequence length="142" mass="16402">MIFISEEKKMKITKAKTFGVLLVSLIVGSVIYIMVSQIVYTKKTDLFVAKKNDMKHNEITIFPDLDNKFVDQIAEKDQSGNIILNEKLATKLISSVLKRVNEYNGDILFDYEINLDNNSMTLYFKHVDNNETKEVKNYIITI</sequence>
<dbReference type="PATRIC" id="fig|1246955.3.peg.182"/>
<evidence type="ECO:0000256" key="1">
    <source>
        <dbReference type="SAM" id="Phobius"/>
    </source>
</evidence>
<dbReference type="STRING" id="1246955.MCYN_0200"/>
<dbReference type="AlphaFoldDB" id="L0RV64"/>
<evidence type="ECO:0000313" key="3">
    <source>
        <dbReference type="Proteomes" id="UP000010466"/>
    </source>
</evidence>
<dbReference type="Proteomes" id="UP000010466">
    <property type="component" value="Chromosome"/>
</dbReference>
<keyword evidence="1" id="KW-0472">Membrane</keyword>
<dbReference type="HOGENOM" id="CLU_1873121_0_0_14"/>
<reference evidence="3" key="1">
    <citation type="journal article" date="2013" name="Genome Announc.">
        <title>Complete genome sequence of Mycoplasma cynos strain C142.</title>
        <authorList>
            <person name="Walker C.A."/>
            <person name="Mannering S.A."/>
            <person name="Shields S."/>
            <person name="Blake D.P."/>
            <person name="Brownlie J."/>
        </authorList>
    </citation>
    <scope>NUCLEOTIDE SEQUENCE [LARGE SCALE GENOMIC DNA]</scope>
    <source>
        <strain evidence="3">C142</strain>
    </source>
</reference>
<feature type="transmembrane region" description="Helical" evidence="1">
    <location>
        <begin position="20"/>
        <end position="40"/>
    </location>
</feature>
<organism evidence="2 3">
    <name type="scientific">Mycoplasmopsis cynos (strain C142)</name>
    <name type="common">Mycoplasma cynos</name>
    <dbReference type="NCBI Taxonomy" id="1246955"/>
    <lineage>
        <taxon>Bacteria</taxon>
        <taxon>Bacillati</taxon>
        <taxon>Mycoplasmatota</taxon>
        <taxon>Mycoplasmoidales</taxon>
        <taxon>Metamycoplasmataceae</taxon>
        <taxon>Mycoplasmopsis</taxon>
    </lineage>
</organism>
<proteinExistence type="predicted"/>
<protein>
    <submittedName>
        <fullName evidence="2">Uncharacterized protein</fullName>
    </submittedName>
</protein>
<keyword evidence="3" id="KW-1185">Reference proteome</keyword>
<accession>L0RV64</accession>
<name>L0RV64_MYCC1</name>
<dbReference type="EMBL" id="HF559394">
    <property type="protein sequence ID" value="CCP23932.1"/>
    <property type="molecule type" value="Genomic_DNA"/>
</dbReference>
<keyword evidence="1" id="KW-0812">Transmembrane</keyword>
<gene>
    <name evidence="2" type="primary">MCYN0200</name>
    <name evidence="2" type="ordered locus">MCYN_0200</name>
</gene>
<keyword evidence="1" id="KW-1133">Transmembrane helix</keyword>
<dbReference type="eggNOG" id="ENOG5031ZJD">
    <property type="taxonomic scope" value="Bacteria"/>
</dbReference>
<dbReference type="NCBIfam" id="NF045957">
    <property type="entry name" value="MHO_1590_dom"/>
    <property type="match status" value="1"/>
</dbReference>